<organism evidence="3 4">
    <name type="scientific">Phycomyces blakesleeanus (strain ATCC 8743b / DSM 1359 / FGSC 10004 / NBRC 33097 / NRRL 1555)</name>
    <dbReference type="NCBI Taxonomy" id="763407"/>
    <lineage>
        <taxon>Eukaryota</taxon>
        <taxon>Fungi</taxon>
        <taxon>Fungi incertae sedis</taxon>
        <taxon>Mucoromycota</taxon>
        <taxon>Mucoromycotina</taxon>
        <taxon>Mucoromycetes</taxon>
        <taxon>Mucorales</taxon>
        <taxon>Phycomycetaceae</taxon>
        <taxon>Phycomyces</taxon>
    </lineage>
</organism>
<name>A0A163D9R4_PHYB8</name>
<evidence type="ECO:0000256" key="1">
    <source>
        <dbReference type="SAM" id="MobiDB-lite"/>
    </source>
</evidence>
<dbReference type="Proteomes" id="UP000077315">
    <property type="component" value="Unassembled WGS sequence"/>
</dbReference>
<dbReference type="InParanoid" id="A0A163D9R4"/>
<reference evidence="4" key="1">
    <citation type="submission" date="2015-06" db="EMBL/GenBank/DDBJ databases">
        <title>Expansion of signal transduction pathways in fungi by whole-genome duplication.</title>
        <authorList>
            <consortium name="DOE Joint Genome Institute"/>
            <person name="Corrochano L.M."/>
            <person name="Kuo A."/>
            <person name="Marcet-Houben M."/>
            <person name="Polaino S."/>
            <person name="Salamov A."/>
            <person name="Villalobos J.M."/>
            <person name="Alvarez M.I."/>
            <person name="Avalos J."/>
            <person name="Benito E.P."/>
            <person name="Benoit I."/>
            <person name="Burger G."/>
            <person name="Camino L.P."/>
            <person name="Canovas D."/>
            <person name="Cerda-Olmedo E."/>
            <person name="Cheng J.-F."/>
            <person name="Dominguez A."/>
            <person name="Elias M."/>
            <person name="Eslava A.P."/>
            <person name="Glaser F."/>
            <person name="Grimwood J."/>
            <person name="Gutierrez G."/>
            <person name="Heitman J."/>
            <person name="Henrissat B."/>
            <person name="Iturriaga E.A."/>
            <person name="Lang B.F."/>
            <person name="Lavin J.L."/>
            <person name="Lee S."/>
            <person name="Li W."/>
            <person name="Lindquist E."/>
            <person name="Lopez-Garcia S."/>
            <person name="Luque E.M."/>
            <person name="Marcos A.T."/>
            <person name="Martin J."/>
            <person name="McCluskey K."/>
            <person name="Medina H.R."/>
            <person name="Miralles-Duran A."/>
            <person name="Miyazaki A."/>
            <person name="Munoz-Torres E."/>
            <person name="Oguiza J.A."/>
            <person name="Ohm R."/>
            <person name="Olmedo M."/>
            <person name="Orejas M."/>
            <person name="Ortiz-Castellanos L."/>
            <person name="Pisabarro A.G."/>
            <person name="Rodriguez-Romero J."/>
            <person name="Ruiz-Herrera J."/>
            <person name="Ruiz-Vazquez R."/>
            <person name="Sanz C."/>
            <person name="Schackwitz W."/>
            <person name="Schmutz J."/>
            <person name="Shahriari M."/>
            <person name="Shelest E."/>
            <person name="Silva-Franco F."/>
            <person name="Soanes D."/>
            <person name="Syed K."/>
            <person name="Tagua V.G."/>
            <person name="Talbot N.J."/>
            <person name="Thon M."/>
            <person name="De vries R.P."/>
            <person name="Wiebenga A."/>
            <person name="Yadav J.S."/>
            <person name="Braun E.L."/>
            <person name="Baker S."/>
            <person name="Garre V."/>
            <person name="Horwitz B."/>
            <person name="Torres-Martinez S."/>
            <person name="Idnurm A."/>
            <person name="Herrera-Estrella A."/>
            <person name="Gabaldon T."/>
            <person name="Grigoriev I.V."/>
        </authorList>
    </citation>
    <scope>NUCLEOTIDE SEQUENCE [LARGE SCALE GENOMIC DNA]</scope>
    <source>
        <strain evidence="4">NRRL 1555(-)</strain>
    </source>
</reference>
<keyword evidence="4" id="KW-1185">Reference proteome</keyword>
<feature type="region of interest" description="Disordered" evidence="1">
    <location>
        <begin position="228"/>
        <end position="258"/>
    </location>
</feature>
<evidence type="ECO:0000313" key="4">
    <source>
        <dbReference type="Proteomes" id="UP000077315"/>
    </source>
</evidence>
<dbReference type="AlphaFoldDB" id="A0A163D9R4"/>
<protein>
    <submittedName>
        <fullName evidence="3">Uncharacterized protein</fullName>
    </submittedName>
</protein>
<sequence>MIELSPFAERIVDRMNMIGMWLAVVICARNFHISLKQYRRTRVMFMRLVIIETERHSKWIKCVGVFFIALRFADWPYELSYLNVQHKNMTQEVPTGVTCLTEWVTGVLILNFVSDSLANLFLSGMFVRRLYKHIRRSRTVMSQQNSLIEYIARKSLVCLILAFVANFAMNLLKVTEFLGDRTDSFTVYFEIVESTLLVEALRADSVSPANTSMCNNCGMALHISHNSNSINVGRSDKPEPDCGSQPSQHDNTCQRAENSVSISTDPYLPELDKVHQDSLQYNPFVYPKDNTVNSTVSAPTFALTSRPKQVSSRSPFKSSNVKASVEITSFSSIDGHRRLADNREWNNNDYRMF</sequence>
<dbReference type="GeneID" id="29003202"/>
<dbReference type="RefSeq" id="XP_018287840.1">
    <property type="nucleotide sequence ID" value="XM_018442296.1"/>
</dbReference>
<feature type="transmembrane region" description="Helical" evidence="2">
    <location>
        <begin position="20"/>
        <end position="38"/>
    </location>
</feature>
<dbReference type="VEuPathDB" id="FungiDB:PHYBLDRAFT_70551"/>
<feature type="transmembrane region" description="Helical" evidence="2">
    <location>
        <begin position="59"/>
        <end position="77"/>
    </location>
</feature>
<dbReference type="EMBL" id="KV440990">
    <property type="protein sequence ID" value="OAD69800.1"/>
    <property type="molecule type" value="Genomic_DNA"/>
</dbReference>
<dbReference type="OrthoDB" id="2206081at2759"/>
<keyword evidence="2" id="KW-0472">Membrane</keyword>
<accession>A0A163D9R4</accession>
<keyword evidence="2" id="KW-1133">Transmembrane helix</keyword>
<feature type="transmembrane region" description="Helical" evidence="2">
    <location>
        <begin position="147"/>
        <end position="169"/>
    </location>
</feature>
<keyword evidence="2" id="KW-0812">Transmembrane</keyword>
<evidence type="ECO:0000313" key="3">
    <source>
        <dbReference type="EMBL" id="OAD69800.1"/>
    </source>
</evidence>
<evidence type="ECO:0000256" key="2">
    <source>
        <dbReference type="SAM" id="Phobius"/>
    </source>
</evidence>
<proteinExistence type="predicted"/>
<gene>
    <name evidence="3" type="ORF">PHYBLDRAFT_70551</name>
</gene>
<feature type="compositionally biased region" description="Polar residues" evidence="1">
    <location>
        <begin position="244"/>
        <end position="258"/>
    </location>
</feature>
<feature type="transmembrane region" description="Helical" evidence="2">
    <location>
        <begin position="103"/>
        <end position="127"/>
    </location>
</feature>